<dbReference type="EMBL" id="CAJHNJ030000074">
    <property type="protein sequence ID" value="CAG9134192.1"/>
    <property type="molecule type" value="Genomic_DNA"/>
</dbReference>
<proteinExistence type="predicted"/>
<sequence>MGILGLKVAHLISQGISLLDSKLLRQENRRRLSRENGALRAALVSHARGCRGLDEELSNLQSTMEKISGKQ</sequence>
<evidence type="ECO:0000313" key="2">
    <source>
        <dbReference type="Proteomes" id="UP000653454"/>
    </source>
</evidence>
<dbReference type="Proteomes" id="UP000653454">
    <property type="component" value="Unassembled WGS sequence"/>
</dbReference>
<protein>
    <submittedName>
        <fullName evidence="1">(diamondback moth) hypothetical protein</fullName>
    </submittedName>
</protein>
<keyword evidence="2" id="KW-1185">Reference proteome</keyword>
<accession>A0A8S4G5F6</accession>
<comment type="caution">
    <text evidence="1">The sequence shown here is derived from an EMBL/GenBank/DDBJ whole genome shotgun (WGS) entry which is preliminary data.</text>
</comment>
<name>A0A8S4G5F6_PLUXY</name>
<dbReference type="AlphaFoldDB" id="A0A8S4G5F6"/>
<gene>
    <name evidence="1" type="ORF">PLXY2_LOCUS12451</name>
</gene>
<reference evidence="1" key="1">
    <citation type="submission" date="2020-11" db="EMBL/GenBank/DDBJ databases">
        <authorList>
            <person name="Whiteford S."/>
        </authorList>
    </citation>
    <scope>NUCLEOTIDE SEQUENCE</scope>
</reference>
<evidence type="ECO:0000313" key="1">
    <source>
        <dbReference type="EMBL" id="CAG9134192.1"/>
    </source>
</evidence>
<organism evidence="1 2">
    <name type="scientific">Plutella xylostella</name>
    <name type="common">Diamondback moth</name>
    <name type="synonym">Plutella maculipennis</name>
    <dbReference type="NCBI Taxonomy" id="51655"/>
    <lineage>
        <taxon>Eukaryota</taxon>
        <taxon>Metazoa</taxon>
        <taxon>Ecdysozoa</taxon>
        <taxon>Arthropoda</taxon>
        <taxon>Hexapoda</taxon>
        <taxon>Insecta</taxon>
        <taxon>Pterygota</taxon>
        <taxon>Neoptera</taxon>
        <taxon>Endopterygota</taxon>
        <taxon>Lepidoptera</taxon>
        <taxon>Glossata</taxon>
        <taxon>Ditrysia</taxon>
        <taxon>Yponomeutoidea</taxon>
        <taxon>Plutellidae</taxon>
        <taxon>Plutella</taxon>
    </lineage>
</organism>